<dbReference type="GO" id="GO:0003746">
    <property type="term" value="F:translation elongation factor activity"/>
    <property type="evidence" value="ECO:0007669"/>
    <property type="project" value="UniProtKB-KW"/>
</dbReference>
<dbReference type="SUPFAM" id="SSF50465">
    <property type="entry name" value="EF-Tu/eEF-1alpha/eIF2-gamma C-terminal domain"/>
    <property type="match status" value="1"/>
</dbReference>
<name>A0ABX2PTM0_9RHOB</name>
<dbReference type="RefSeq" id="WP_211198660.1">
    <property type="nucleotide sequence ID" value="NZ_JABXWT010000009.1"/>
</dbReference>
<proteinExistence type="predicted"/>
<keyword evidence="2 6" id="KW-0251">Elongation factor</keyword>
<keyword evidence="4" id="KW-0342">GTP-binding</keyword>
<evidence type="ECO:0000313" key="7">
    <source>
        <dbReference type="EMBL" id="NVO58013.1"/>
    </source>
</evidence>
<protein>
    <submittedName>
        <fullName evidence="6">Elongation factor Tu</fullName>
    </submittedName>
</protein>
<dbReference type="Proteomes" id="UP000630805">
    <property type="component" value="Unassembled WGS sequence"/>
</dbReference>
<reference evidence="6 8" key="1">
    <citation type="submission" date="2020-06" db="EMBL/GenBank/DDBJ databases">
        <authorList>
            <person name="Cao W.R."/>
        </authorList>
    </citation>
    <scope>NUCLEOTIDE SEQUENCE [LARGE SCALE GENOMIC DNA]</scope>
    <source>
        <strain evidence="6 8">B1Z28</strain>
    </source>
</reference>
<sequence length="24" mass="2486">NGLRFAIREGGRTVGAGVVSKIVE</sequence>
<dbReference type="InterPro" id="IPR004160">
    <property type="entry name" value="Transl_elong_EFTu/EF1A_C"/>
</dbReference>
<feature type="domain" description="Translation elongation factor EFTu/EF1A C-terminal" evidence="5">
    <location>
        <begin position="2"/>
        <end position="22"/>
    </location>
</feature>
<keyword evidence="1" id="KW-0547">Nucleotide-binding</keyword>
<keyword evidence="8" id="KW-1185">Reference proteome</keyword>
<comment type="caution">
    <text evidence="6">The sequence shown here is derived from an EMBL/GenBank/DDBJ whole genome shotgun (WGS) entry which is preliminary data.</text>
</comment>
<dbReference type="EMBL" id="JABXWT010000009">
    <property type="protein sequence ID" value="NVO57050.1"/>
    <property type="molecule type" value="Genomic_DNA"/>
</dbReference>
<dbReference type="InterPro" id="IPR009001">
    <property type="entry name" value="Transl_elong_EF1A/Init_IF2_C"/>
</dbReference>
<dbReference type="EMBL" id="JABXWT010000016">
    <property type="protein sequence ID" value="NVO58013.1"/>
    <property type="molecule type" value="Genomic_DNA"/>
</dbReference>
<dbReference type="Pfam" id="PF03143">
    <property type="entry name" value="GTP_EFTU_D3"/>
    <property type="match status" value="1"/>
</dbReference>
<evidence type="ECO:0000256" key="2">
    <source>
        <dbReference type="ARBA" id="ARBA00022768"/>
    </source>
</evidence>
<evidence type="ECO:0000256" key="4">
    <source>
        <dbReference type="ARBA" id="ARBA00023134"/>
    </source>
</evidence>
<keyword evidence="3" id="KW-0648">Protein biosynthesis</keyword>
<evidence type="ECO:0000259" key="5">
    <source>
        <dbReference type="Pfam" id="PF03143"/>
    </source>
</evidence>
<evidence type="ECO:0000313" key="8">
    <source>
        <dbReference type="Proteomes" id="UP000630805"/>
    </source>
</evidence>
<gene>
    <name evidence="6" type="ORF">HW561_14740</name>
    <name evidence="7" type="ORF">HW561_19630</name>
</gene>
<organism evidence="6 8">
    <name type="scientific">Ruegeria haliotis</name>
    <dbReference type="NCBI Taxonomy" id="2747601"/>
    <lineage>
        <taxon>Bacteria</taxon>
        <taxon>Pseudomonadati</taxon>
        <taxon>Pseudomonadota</taxon>
        <taxon>Alphaproteobacteria</taxon>
        <taxon>Rhodobacterales</taxon>
        <taxon>Roseobacteraceae</taxon>
        <taxon>Ruegeria</taxon>
    </lineage>
</organism>
<evidence type="ECO:0000313" key="6">
    <source>
        <dbReference type="EMBL" id="NVO57050.1"/>
    </source>
</evidence>
<evidence type="ECO:0000256" key="3">
    <source>
        <dbReference type="ARBA" id="ARBA00022917"/>
    </source>
</evidence>
<accession>A0ABX2PTM0</accession>
<dbReference type="Gene3D" id="2.40.30.10">
    <property type="entry name" value="Translation factors"/>
    <property type="match status" value="1"/>
</dbReference>
<evidence type="ECO:0000256" key="1">
    <source>
        <dbReference type="ARBA" id="ARBA00022741"/>
    </source>
</evidence>
<feature type="non-terminal residue" evidence="6">
    <location>
        <position position="1"/>
    </location>
</feature>